<dbReference type="Pfam" id="PF00067">
    <property type="entry name" value="p450"/>
    <property type="match status" value="1"/>
</dbReference>
<keyword evidence="7" id="KW-1185">Reference proteome</keyword>
<dbReference type="Gene3D" id="1.10.630.10">
    <property type="entry name" value="Cytochrome P450"/>
    <property type="match status" value="1"/>
</dbReference>
<dbReference type="PRINTS" id="PR00385">
    <property type="entry name" value="P450"/>
</dbReference>
<comment type="similarity">
    <text evidence="2 4">Belongs to the cytochrome P450 family.</text>
</comment>
<protein>
    <submittedName>
        <fullName evidence="6">Cytochrome P450</fullName>
    </submittedName>
</protein>
<dbReference type="Proteomes" id="UP000241421">
    <property type="component" value="Unassembled WGS sequence"/>
</dbReference>
<comment type="cofactor">
    <cofactor evidence="1 3">
        <name>heme</name>
        <dbReference type="ChEBI" id="CHEBI:30413"/>
    </cofactor>
</comment>
<organism evidence="6 7">
    <name type="scientific">Massilia glaciei</name>
    <dbReference type="NCBI Taxonomy" id="1524097"/>
    <lineage>
        <taxon>Bacteria</taxon>
        <taxon>Pseudomonadati</taxon>
        <taxon>Pseudomonadota</taxon>
        <taxon>Betaproteobacteria</taxon>
        <taxon>Burkholderiales</taxon>
        <taxon>Oxalobacteraceae</taxon>
        <taxon>Telluria group</taxon>
        <taxon>Massilia</taxon>
    </lineage>
</organism>
<evidence type="ECO:0000313" key="6">
    <source>
        <dbReference type="EMBL" id="PWF46123.1"/>
    </source>
</evidence>
<comment type="caution">
    <text evidence="6">The sequence shown here is derived from an EMBL/GenBank/DDBJ whole genome shotgun (WGS) entry which is preliminary data.</text>
</comment>
<name>A0A2U2HIG2_9BURK</name>
<dbReference type="PANTHER" id="PTHR24305:SF166">
    <property type="entry name" value="CYTOCHROME P450 12A4, MITOCHONDRIAL-RELATED"/>
    <property type="match status" value="1"/>
</dbReference>
<dbReference type="GO" id="GO:0004497">
    <property type="term" value="F:monooxygenase activity"/>
    <property type="evidence" value="ECO:0007669"/>
    <property type="project" value="UniProtKB-KW"/>
</dbReference>
<dbReference type="SUPFAM" id="SSF48264">
    <property type="entry name" value="Cytochrome P450"/>
    <property type="match status" value="1"/>
</dbReference>
<evidence type="ECO:0000256" key="1">
    <source>
        <dbReference type="ARBA" id="ARBA00001971"/>
    </source>
</evidence>
<keyword evidence="4" id="KW-0560">Oxidoreductase</keyword>
<evidence type="ECO:0000313" key="7">
    <source>
        <dbReference type="Proteomes" id="UP000241421"/>
    </source>
</evidence>
<dbReference type="PANTHER" id="PTHR24305">
    <property type="entry name" value="CYTOCHROME P450"/>
    <property type="match status" value="1"/>
</dbReference>
<dbReference type="InterPro" id="IPR017972">
    <property type="entry name" value="Cyt_P450_CS"/>
</dbReference>
<accession>A0A2U2HIG2</accession>
<proteinExistence type="inferred from homology"/>
<keyword evidence="3 4" id="KW-0349">Heme</keyword>
<feature type="compositionally biased region" description="Acidic residues" evidence="5">
    <location>
        <begin position="287"/>
        <end position="302"/>
    </location>
</feature>
<feature type="binding site" description="axial binding residue" evidence="3">
    <location>
        <position position="396"/>
    </location>
    <ligand>
        <name>heme</name>
        <dbReference type="ChEBI" id="CHEBI:30413"/>
    </ligand>
    <ligandPart>
        <name>Fe</name>
        <dbReference type="ChEBI" id="CHEBI:18248"/>
    </ligandPart>
</feature>
<dbReference type="PRINTS" id="PR00463">
    <property type="entry name" value="EP450I"/>
</dbReference>
<keyword evidence="4" id="KW-0503">Monooxygenase</keyword>
<keyword evidence="3 4" id="KW-0479">Metal-binding</keyword>
<dbReference type="OrthoDB" id="9764248at2"/>
<dbReference type="InterPro" id="IPR050121">
    <property type="entry name" value="Cytochrome_P450_monoxygenase"/>
</dbReference>
<evidence type="ECO:0000256" key="2">
    <source>
        <dbReference type="ARBA" id="ARBA00010617"/>
    </source>
</evidence>
<dbReference type="GO" id="GO:0016705">
    <property type="term" value="F:oxidoreductase activity, acting on paired donors, with incorporation or reduction of molecular oxygen"/>
    <property type="evidence" value="ECO:0007669"/>
    <property type="project" value="InterPro"/>
</dbReference>
<dbReference type="PROSITE" id="PS00086">
    <property type="entry name" value="CYTOCHROME_P450"/>
    <property type="match status" value="1"/>
</dbReference>
<evidence type="ECO:0000256" key="5">
    <source>
        <dbReference type="SAM" id="MobiDB-lite"/>
    </source>
</evidence>
<dbReference type="InterPro" id="IPR036396">
    <property type="entry name" value="Cyt_P450_sf"/>
</dbReference>
<evidence type="ECO:0000256" key="4">
    <source>
        <dbReference type="RuleBase" id="RU000461"/>
    </source>
</evidence>
<evidence type="ECO:0000256" key="3">
    <source>
        <dbReference type="PIRSR" id="PIRSR602401-1"/>
    </source>
</evidence>
<dbReference type="EMBL" id="PXWF02000245">
    <property type="protein sequence ID" value="PWF46123.1"/>
    <property type="molecule type" value="Genomic_DNA"/>
</dbReference>
<dbReference type="GO" id="GO:0005506">
    <property type="term" value="F:iron ion binding"/>
    <property type="evidence" value="ECO:0007669"/>
    <property type="project" value="InterPro"/>
</dbReference>
<feature type="region of interest" description="Disordered" evidence="5">
    <location>
        <begin position="280"/>
        <end position="302"/>
    </location>
</feature>
<dbReference type="AlphaFoldDB" id="A0A2U2HIG2"/>
<reference evidence="6 7" key="1">
    <citation type="submission" date="2018-04" db="EMBL/GenBank/DDBJ databases">
        <title>Massilia violaceinigra sp. nov., a novel purple-pigmented bacterium isolated from Tianshan glacier, Xinjiang, China.</title>
        <authorList>
            <person name="Wang H."/>
        </authorList>
    </citation>
    <scope>NUCLEOTIDE SEQUENCE [LARGE SCALE GENOMIC DNA]</scope>
    <source>
        <strain evidence="6 7">B448-2</strain>
    </source>
</reference>
<dbReference type="RefSeq" id="WP_106758474.1">
    <property type="nucleotide sequence ID" value="NZ_PXWF02000245.1"/>
</dbReference>
<dbReference type="InterPro" id="IPR002401">
    <property type="entry name" value="Cyt_P450_E_grp-I"/>
</dbReference>
<dbReference type="GO" id="GO:0020037">
    <property type="term" value="F:heme binding"/>
    <property type="evidence" value="ECO:0007669"/>
    <property type="project" value="InterPro"/>
</dbReference>
<gene>
    <name evidence="6" type="ORF">C7C56_016535</name>
</gene>
<keyword evidence="3 4" id="KW-0408">Iron</keyword>
<sequence>MLTRIRTGLDWLRAPCALLDARLAKGGLTFRLDLPVMGRSLLTGDPALIAGIVRNKELIGGRGTQALRPVVGDHSLIVLEGARHERHRTLMLPHFFTGDMTAHDVLTRKWVARALEAQPPLSCFSGMKFTADITLNIIIEVLFGALGPARHEHAVGLVRKWLGSFTNPAILFLKPLQINLGERSAWGRFLNNRTALHRFIEDLLAKPDSGGVLGTMMRQRRAGTADVSDAELVSQMVTFLMFGHDTSAAAMGWFFHHILQDPRALADVRGEIDLCRTNASNALADPEQPDLEQPDPEQPDLEQPDLEQHVLLRSAIHESMRLSPVVVHLTRHAVAPTAVGDYQIAAGERVLPCMYLAQRNPAVFDQPDRFIARRFVNPKPEWRHSYFPFGLGNRLCAGMPFALRQMVLIASEMLGNCNFELANAAPAKPVRNMVLIVPSGGPLLRRLA</sequence>
<dbReference type="InterPro" id="IPR001128">
    <property type="entry name" value="Cyt_P450"/>
</dbReference>